<dbReference type="EMBL" id="BAAAHQ010000015">
    <property type="protein sequence ID" value="GAA0929211.1"/>
    <property type="molecule type" value="Genomic_DNA"/>
</dbReference>
<dbReference type="Proteomes" id="UP001501578">
    <property type="component" value="Unassembled WGS sequence"/>
</dbReference>
<evidence type="ECO:0000256" key="1">
    <source>
        <dbReference type="SAM" id="Coils"/>
    </source>
</evidence>
<gene>
    <name evidence="2" type="ORF">GCM10009560_32890</name>
</gene>
<sequence>MSLPQGDNHGVVITGGTFTGSSIGGQGAVFHQGTASSLRALVEDLLDRVDEHEESLPEARHARRDLRELLSEAQTPPGGRDRERITAALDRLALRLAPVTALASALAPIAELAALL</sequence>
<dbReference type="RefSeq" id="WP_343950730.1">
    <property type="nucleotide sequence ID" value="NZ_BAAAHQ010000015.1"/>
</dbReference>
<organism evidence="2 3">
    <name type="scientific">Nonomuraea longicatena</name>
    <dbReference type="NCBI Taxonomy" id="83682"/>
    <lineage>
        <taxon>Bacteria</taxon>
        <taxon>Bacillati</taxon>
        <taxon>Actinomycetota</taxon>
        <taxon>Actinomycetes</taxon>
        <taxon>Streptosporangiales</taxon>
        <taxon>Streptosporangiaceae</taxon>
        <taxon>Nonomuraea</taxon>
    </lineage>
</organism>
<evidence type="ECO:0000313" key="2">
    <source>
        <dbReference type="EMBL" id="GAA0929211.1"/>
    </source>
</evidence>
<protein>
    <submittedName>
        <fullName evidence="2">Uncharacterized protein</fullName>
    </submittedName>
</protein>
<keyword evidence="1" id="KW-0175">Coiled coil</keyword>
<reference evidence="3" key="1">
    <citation type="journal article" date="2019" name="Int. J. Syst. Evol. Microbiol.">
        <title>The Global Catalogue of Microorganisms (GCM) 10K type strain sequencing project: providing services to taxonomists for standard genome sequencing and annotation.</title>
        <authorList>
            <consortium name="The Broad Institute Genomics Platform"/>
            <consortium name="The Broad Institute Genome Sequencing Center for Infectious Disease"/>
            <person name="Wu L."/>
            <person name="Ma J."/>
        </authorList>
    </citation>
    <scope>NUCLEOTIDE SEQUENCE [LARGE SCALE GENOMIC DNA]</scope>
    <source>
        <strain evidence="3">JCM 11136</strain>
    </source>
</reference>
<comment type="caution">
    <text evidence="2">The sequence shown here is derived from an EMBL/GenBank/DDBJ whole genome shotgun (WGS) entry which is preliminary data.</text>
</comment>
<feature type="coiled-coil region" evidence="1">
    <location>
        <begin position="35"/>
        <end position="62"/>
    </location>
</feature>
<accession>A0ABP3ZZD2</accession>
<proteinExistence type="predicted"/>
<evidence type="ECO:0000313" key="3">
    <source>
        <dbReference type="Proteomes" id="UP001501578"/>
    </source>
</evidence>
<keyword evidence="3" id="KW-1185">Reference proteome</keyword>
<name>A0ABP3ZZD2_9ACTN</name>